<dbReference type="InterPro" id="IPR016161">
    <property type="entry name" value="Ald_DH/histidinol_DH"/>
</dbReference>
<evidence type="ECO:0000256" key="2">
    <source>
        <dbReference type="ARBA" id="ARBA00023002"/>
    </source>
</evidence>
<dbReference type="STRING" id="391625.PPSIR1_28428"/>
<feature type="domain" description="Aldehyde dehydrogenase" evidence="5">
    <location>
        <begin position="9"/>
        <end position="469"/>
    </location>
</feature>
<reference evidence="6 7" key="1">
    <citation type="submission" date="2007-06" db="EMBL/GenBank/DDBJ databases">
        <authorList>
            <person name="Shimkets L."/>
            <person name="Ferriera S."/>
            <person name="Johnson J."/>
            <person name="Kravitz S."/>
            <person name="Beeson K."/>
            <person name="Sutton G."/>
            <person name="Rogers Y.-H."/>
            <person name="Friedman R."/>
            <person name="Frazier M."/>
            <person name="Venter J.C."/>
        </authorList>
    </citation>
    <scope>NUCLEOTIDE SEQUENCE [LARGE SCALE GENOMIC DNA]</scope>
    <source>
        <strain evidence="6 7">SIR-1</strain>
    </source>
</reference>
<evidence type="ECO:0000256" key="3">
    <source>
        <dbReference type="PROSITE-ProRule" id="PRU10007"/>
    </source>
</evidence>
<dbReference type="InterPro" id="IPR016160">
    <property type="entry name" value="Ald_DH_CS_CYS"/>
</dbReference>
<name>A6FZV8_9BACT</name>
<evidence type="ECO:0000313" key="7">
    <source>
        <dbReference type="Proteomes" id="UP000005801"/>
    </source>
</evidence>
<dbReference type="Gene3D" id="3.40.605.10">
    <property type="entry name" value="Aldehyde Dehydrogenase, Chain A, domain 1"/>
    <property type="match status" value="1"/>
</dbReference>
<dbReference type="PROSITE" id="PS00687">
    <property type="entry name" value="ALDEHYDE_DEHYDR_GLU"/>
    <property type="match status" value="1"/>
</dbReference>
<protein>
    <submittedName>
        <fullName evidence="6">Aldehyde dehydrogenase family protein</fullName>
    </submittedName>
</protein>
<dbReference type="InterPro" id="IPR029510">
    <property type="entry name" value="Ald_DH_CS_GLU"/>
</dbReference>
<keyword evidence="2 4" id="KW-0560">Oxidoreductase</keyword>
<dbReference type="FunFam" id="3.40.309.10:FF:000009">
    <property type="entry name" value="Aldehyde dehydrogenase A"/>
    <property type="match status" value="1"/>
</dbReference>
<dbReference type="SUPFAM" id="SSF53720">
    <property type="entry name" value="ALDH-like"/>
    <property type="match status" value="1"/>
</dbReference>
<gene>
    <name evidence="6" type="ORF">PPSIR1_28428</name>
</gene>
<dbReference type="Pfam" id="PF00171">
    <property type="entry name" value="Aldedh"/>
    <property type="match status" value="1"/>
</dbReference>
<dbReference type="EMBL" id="ABCS01000007">
    <property type="protein sequence ID" value="EDM80914.1"/>
    <property type="molecule type" value="Genomic_DNA"/>
</dbReference>
<dbReference type="CDD" id="cd07102">
    <property type="entry name" value="ALDH_EDX86601"/>
    <property type="match status" value="1"/>
</dbReference>
<proteinExistence type="inferred from homology"/>
<evidence type="ECO:0000313" key="6">
    <source>
        <dbReference type="EMBL" id="EDM80914.1"/>
    </source>
</evidence>
<dbReference type="InterPro" id="IPR016162">
    <property type="entry name" value="Ald_DH_N"/>
</dbReference>
<comment type="similarity">
    <text evidence="1 4">Belongs to the aldehyde dehydrogenase family.</text>
</comment>
<feature type="active site" evidence="3">
    <location>
        <position position="244"/>
    </location>
</feature>
<dbReference type="eggNOG" id="COG1012">
    <property type="taxonomic scope" value="Bacteria"/>
</dbReference>
<dbReference type="Gene3D" id="3.40.309.10">
    <property type="entry name" value="Aldehyde Dehydrogenase, Chain A, domain 2"/>
    <property type="match status" value="1"/>
</dbReference>
<accession>A6FZV8</accession>
<dbReference type="AlphaFoldDB" id="A6FZV8"/>
<dbReference type="InterPro" id="IPR016163">
    <property type="entry name" value="Ald_DH_C"/>
</dbReference>
<dbReference type="Proteomes" id="UP000005801">
    <property type="component" value="Unassembled WGS sequence"/>
</dbReference>
<evidence type="ECO:0000256" key="4">
    <source>
        <dbReference type="RuleBase" id="RU003345"/>
    </source>
</evidence>
<dbReference type="PANTHER" id="PTHR11699">
    <property type="entry name" value="ALDEHYDE DEHYDROGENASE-RELATED"/>
    <property type="match status" value="1"/>
</dbReference>
<dbReference type="GO" id="GO:0016620">
    <property type="term" value="F:oxidoreductase activity, acting on the aldehyde or oxo group of donors, NAD or NADP as acceptor"/>
    <property type="evidence" value="ECO:0007669"/>
    <property type="project" value="InterPro"/>
</dbReference>
<dbReference type="PROSITE" id="PS00070">
    <property type="entry name" value="ALDEHYDE_DEHYDR_CYS"/>
    <property type="match status" value="1"/>
</dbReference>
<organism evidence="6 7">
    <name type="scientific">Plesiocystis pacifica SIR-1</name>
    <dbReference type="NCBI Taxonomy" id="391625"/>
    <lineage>
        <taxon>Bacteria</taxon>
        <taxon>Pseudomonadati</taxon>
        <taxon>Myxococcota</taxon>
        <taxon>Polyangia</taxon>
        <taxon>Nannocystales</taxon>
        <taxon>Nannocystaceae</taxon>
        <taxon>Plesiocystis</taxon>
    </lineage>
</organism>
<keyword evidence="7" id="KW-1185">Reference proteome</keyword>
<dbReference type="InterPro" id="IPR015590">
    <property type="entry name" value="Aldehyde_DH_dom"/>
</dbReference>
<comment type="caution">
    <text evidence="6">The sequence shown here is derived from an EMBL/GenBank/DDBJ whole genome shotgun (WGS) entry which is preliminary data.</text>
</comment>
<evidence type="ECO:0000256" key="1">
    <source>
        <dbReference type="ARBA" id="ARBA00009986"/>
    </source>
</evidence>
<evidence type="ECO:0000259" key="5">
    <source>
        <dbReference type="Pfam" id="PF00171"/>
    </source>
</evidence>
<sequence length="483" mass="51011">MLAAMTQPSPVAVISPIDASVAHEYRPLGLDAARATVDRARLAQRVWKARPMADRVELCTKMLEHFAAKANGHATLISKMMGKPLAEAQGEARVMAGRVEALCRLAPEALADEPLPAKEGFHRFIRHEPVGVVLDIAAWNYPLLVPIGAVAGAVLAGDSVLIKHAPQTAACGAMIADAFAEAGALMAAPPPEGLVSDFMVSHETVGTILDERRVDQVAFTGSVRGGHEVFRAAARENFMNVGLELGGKDAALVLPDCDFEFTVANLVEGAFYNAGQSCCAIERIYVHAALYDRFVEAYLAEAKKLKLGNPLAAGTTLGPVVNADAAARVRAQVEAAVAAGATDLLAAHDFAVPDASPCYLAPAMLVDVDHTMAVMREETFGPAIGIMKVASEAEAVALANDSSFGLTASIWSTDDARVEAIAGQLEVGTVFQNRADFLDPELPWVGVKDSGSGVSLSHLGLRALTRPKSFHLRRREPAKADSP</sequence>